<name>A0ABZ0RJQ1_9BACT</name>
<dbReference type="RefSeq" id="WP_319832364.1">
    <property type="nucleotide sequence ID" value="NZ_CP138858.1"/>
</dbReference>
<accession>A0ABZ0RJQ1</accession>
<sequence>MRKIGPQGWQTAELITLGSLTRNWATAFTSAGHAEKIWELPMIELHPVPSL</sequence>
<organism evidence="1 2">
    <name type="scientific">Coraliomargarita algicola</name>
    <dbReference type="NCBI Taxonomy" id="3092156"/>
    <lineage>
        <taxon>Bacteria</taxon>
        <taxon>Pseudomonadati</taxon>
        <taxon>Verrucomicrobiota</taxon>
        <taxon>Opitutia</taxon>
        <taxon>Puniceicoccales</taxon>
        <taxon>Coraliomargaritaceae</taxon>
        <taxon>Coraliomargarita</taxon>
    </lineage>
</organism>
<dbReference type="EMBL" id="CP138858">
    <property type="protein sequence ID" value="WPJ95484.1"/>
    <property type="molecule type" value="Genomic_DNA"/>
</dbReference>
<proteinExistence type="predicted"/>
<gene>
    <name evidence="1" type="ORF">SH580_18865</name>
</gene>
<evidence type="ECO:0000313" key="2">
    <source>
        <dbReference type="Proteomes" id="UP001324993"/>
    </source>
</evidence>
<reference evidence="1 2" key="1">
    <citation type="submission" date="2023-11" db="EMBL/GenBank/DDBJ databases">
        <title>Coraliomargarita sp. nov., isolated from marine algae.</title>
        <authorList>
            <person name="Lee J.K."/>
            <person name="Baek J.H."/>
            <person name="Kim J.M."/>
            <person name="Choi D.G."/>
            <person name="Jeon C.O."/>
        </authorList>
    </citation>
    <scope>NUCLEOTIDE SEQUENCE [LARGE SCALE GENOMIC DNA]</scope>
    <source>
        <strain evidence="1 2">J2-16</strain>
    </source>
</reference>
<evidence type="ECO:0000313" key="1">
    <source>
        <dbReference type="EMBL" id="WPJ95484.1"/>
    </source>
</evidence>
<keyword evidence="2" id="KW-1185">Reference proteome</keyword>
<dbReference type="Proteomes" id="UP001324993">
    <property type="component" value="Chromosome"/>
</dbReference>
<protein>
    <submittedName>
        <fullName evidence="1">Uncharacterized protein</fullName>
    </submittedName>
</protein>